<accession>A0A1I5UQ16</accession>
<organism evidence="1 2">
    <name type="scientific">Psychrobacillus psychrotolerans</name>
    <dbReference type="NCBI Taxonomy" id="126156"/>
    <lineage>
        <taxon>Bacteria</taxon>
        <taxon>Bacillati</taxon>
        <taxon>Bacillota</taxon>
        <taxon>Bacilli</taxon>
        <taxon>Bacillales</taxon>
        <taxon>Bacillaceae</taxon>
        <taxon>Psychrobacillus</taxon>
    </lineage>
</organism>
<dbReference type="EMBL" id="FOXU01000001">
    <property type="protein sequence ID" value="SFP97361.1"/>
    <property type="molecule type" value="Genomic_DNA"/>
</dbReference>
<keyword evidence="2" id="KW-1185">Reference proteome</keyword>
<evidence type="ECO:0000313" key="1">
    <source>
        <dbReference type="EMBL" id="SFP97361.1"/>
    </source>
</evidence>
<reference evidence="2" key="1">
    <citation type="submission" date="2016-10" db="EMBL/GenBank/DDBJ databases">
        <authorList>
            <person name="Varghese N."/>
            <person name="Submissions S."/>
        </authorList>
    </citation>
    <scope>NUCLEOTIDE SEQUENCE [LARGE SCALE GENOMIC DNA]</scope>
    <source>
        <strain evidence="2">DSM 11706</strain>
    </source>
</reference>
<name>A0A1I5UQ16_9BACI</name>
<dbReference type="RefSeq" id="WP_093533851.1">
    <property type="nucleotide sequence ID" value="NZ_FOXU01000001.1"/>
</dbReference>
<protein>
    <recommendedName>
        <fullName evidence="3">DUF4030 domain-containing protein</fullName>
    </recommendedName>
</protein>
<dbReference type="STRING" id="126156.SAMN05421670_0494"/>
<proteinExistence type="predicted"/>
<dbReference type="AlphaFoldDB" id="A0A1I5UQ16"/>
<gene>
    <name evidence="1" type="ORF">SAMN05421670_0494</name>
</gene>
<sequence>MLKRRLIITGILIVGIGSFNLLNKQSEVDTAIDNKEPEPLSTKENELHFSTLSEVTEKIHEKYDELEFGVSSNSEIKLRVQVKENEEYFNSVKKDIESIAKNVIKSSTLKDYTVVVERMDLSFVTVETENINKELSHIALSLMEGLKHNDLFENINTEYQNEYEKSITIQTSIKGSDKDAHELAMEIEAKVNEILHSKELNSISNIDSYEIKILNAKGKKVN</sequence>
<dbReference type="Proteomes" id="UP000198734">
    <property type="component" value="Unassembled WGS sequence"/>
</dbReference>
<evidence type="ECO:0008006" key="3">
    <source>
        <dbReference type="Google" id="ProtNLM"/>
    </source>
</evidence>
<evidence type="ECO:0000313" key="2">
    <source>
        <dbReference type="Proteomes" id="UP000198734"/>
    </source>
</evidence>